<dbReference type="Proteomes" id="UP000191094">
    <property type="component" value="Unassembled WGS sequence"/>
</dbReference>
<gene>
    <name evidence="1" type="ORF">B0682_05460</name>
</gene>
<proteinExistence type="predicted"/>
<dbReference type="AlphaFoldDB" id="A0A1T0CE24"/>
<accession>A0A1T0CE24</accession>
<sequence>MALCLVVLSVKLSYFYQLFCLSILAELFLAESFYWVTVNPISSLPFASSQRCLSVSEIDMLAVLILSKKDTHCEE</sequence>
<evidence type="ECO:0000313" key="2">
    <source>
        <dbReference type="Proteomes" id="UP000191094"/>
    </source>
</evidence>
<dbReference type="STRING" id="90241.B0682_05460"/>
<name>A0A1T0CE24_9GAMM</name>
<organism evidence="1 2">
    <name type="scientific">Lwoffella lincolnii</name>
    <dbReference type="NCBI Taxonomy" id="90241"/>
    <lineage>
        <taxon>Bacteria</taxon>
        <taxon>Pseudomonadati</taxon>
        <taxon>Pseudomonadota</taxon>
        <taxon>Gammaproteobacteria</taxon>
        <taxon>Moraxellales</taxon>
        <taxon>Moraxellaceae</taxon>
        <taxon>Lwoffella</taxon>
    </lineage>
</organism>
<keyword evidence="2" id="KW-1185">Reference proteome</keyword>
<dbReference type="EMBL" id="MUYT01000007">
    <property type="protein sequence ID" value="OOS20596.1"/>
    <property type="molecule type" value="Genomic_DNA"/>
</dbReference>
<protein>
    <submittedName>
        <fullName evidence="1">Uncharacterized protein</fullName>
    </submittedName>
</protein>
<evidence type="ECO:0000313" key="1">
    <source>
        <dbReference type="EMBL" id="OOS20596.1"/>
    </source>
</evidence>
<reference evidence="1 2" key="1">
    <citation type="submission" date="2017-02" db="EMBL/GenBank/DDBJ databases">
        <title>Draft genome sequence of Moraxella lincolnii CCUG 9405T type strain.</title>
        <authorList>
            <person name="Salva-Serra F."/>
            <person name="Engstrom-Jakobsson H."/>
            <person name="Thorell K."/>
            <person name="Jaen-Luchoro D."/>
            <person name="Gonzales-Siles L."/>
            <person name="Karlsson R."/>
            <person name="Yazdan S."/>
            <person name="Boulund F."/>
            <person name="Johnning A."/>
            <person name="Engstrand L."/>
            <person name="Kristiansson E."/>
            <person name="Moore E."/>
        </authorList>
    </citation>
    <scope>NUCLEOTIDE SEQUENCE [LARGE SCALE GENOMIC DNA]</scope>
    <source>
        <strain evidence="1 2">CCUG 9405</strain>
    </source>
</reference>
<comment type="caution">
    <text evidence="1">The sequence shown here is derived from an EMBL/GenBank/DDBJ whole genome shotgun (WGS) entry which is preliminary data.</text>
</comment>